<evidence type="ECO:0000256" key="1">
    <source>
        <dbReference type="SAM" id="SignalP"/>
    </source>
</evidence>
<feature type="chain" id="PRO_5012671055" description="Secretion protein" evidence="1">
    <location>
        <begin position="20"/>
        <end position="142"/>
    </location>
</feature>
<gene>
    <name evidence="2" type="ORF">HK15_03260</name>
</gene>
<name>A0A252AZ97_9PROT</name>
<dbReference type="Proteomes" id="UP000194999">
    <property type="component" value="Unassembled WGS sequence"/>
</dbReference>
<dbReference type="Gene3D" id="3.55.50.60">
    <property type="entry name" value="DotD protein"/>
    <property type="match status" value="1"/>
</dbReference>
<proteinExistence type="predicted"/>
<evidence type="ECO:0000313" key="3">
    <source>
        <dbReference type="Proteomes" id="UP000194999"/>
    </source>
</evidence>
<protein>
    <recommendedName>
        <fullName evidence="4">Secretion protein</fullName>
    </recommendedName>
</protein>
<dbReference type="InterPro" id="IPR038140">
    <property type="entry name" value="DotD_sf"/>
</dbReference>
<dbReference type="InterPro" id="IPR031817">
    <property type="entry name" value="DotD"/>
</dbReference>
<reference evidence="2 3" key="1">
    <citation type="submission" date="2014-06" db="EMBL/GenBank/DDBJ databases">
        <authorList>
            <person name="Ju J."/>
            <person name="Zhang J."/>
        </authorList>
    </citation>
    <scope>NUCLEOTIDE SEQUENCE [LARGE SCALE GENOMIC DNA]</scope>
    <source>
        <strain evidence="2">DmW_048</strain>
    </source>
</reference>
<organism evidence="2 3">
    <name type="scientific">Acetobacter orientalis</name>
    <dbReference type="NCBI Taxonomy" id="146474"/>
    <lineage>
        <taxon>Bacteria</taxon>
        <taxon>Pseudomonadati</taxon>
        <taxon>Pseudomonadota</taxon>
        <taxon>Alphaproteobacteria</taxon>
        <taxon>Acetobacterales</taxon>
        <taxon>Acetobacteraceae</taxon>
        <taxon>Acetobacter</taxon>
    </lineage>
</organism>
<sequence length="142" mass="15247">MNNPSFSRGFMFLLPVALAACHHPPPPQPTLGQQMAILDGQANALAQTRYPVRRPGSVLPAELEKPVSWHWSGTLRDGLSQIAGQIGYLLIMDDTGSGPVVAIHETNATQASLIDELALAAGPRYSVDIDVPTHEIRVSHHG</sequence>
<comment type="caution">
    <text evidence="2">The sequence shown here is derived from an EMBL/GenBank/DDBJ whole genome shotgun (WGS) entry which is preliminary data.</text>
</comment>
<dbReference type="Pfam" id="PF16816">
    <property type="entry name" value="DotD"/>
    <property type="match status" value="1"/>
</dbReference>
<dbReference type="AlphaFoldDB" id="A0A252AZ97"/>
<accession>A0A252AZ97</accession>
<feature type="signal peptide" evidence="1">
    <location>
        <begin position="1"/>
        <end position="19"/>
    </location>
</feature>
<keyword evidence="1" id="KW-0732">Signal</keyword>
<evidence type="ECO:0000313" key="2">
    <source>
        <dbReference type="EMBL" id="OUI97416.1"/>
    </source>
</evidence>
<dbReference type="EMBL" id="JOOY01000153">
    <property type="protein sequence ID" value="OUI97416.1"/>
    <property type="molecule type" value="Genomic_DNA"/>
</dbReference>
<evidence type="ECO:0008006" key="4">
    <source>
        <dbReference type="Google" id="ProtNLM"/>
    </source>
</evidence>